<evidence type="ECO:0000256" key="2">
    <source>
        <dbReference type="ARBA" id="ARBA00022448"/>
    </source>
</evidence>
<dbReference type="InterPro" id="IPR052156">
    <property type="entry name" value="BCAA_Transport_ATP-bd_LivF"/>
</dbReference>
<dbReference type="Proteomes" id="UP000057737">
    <property type="component" value="Unassembled WGS sequence"/>
</dbReference>
<dbReference type="SMART" id="SM00382">
    <property type="entry name" value="AAA"/>
    <property type="match status" value="1"/>
</dbReference>
<dbReference type="CDD" id="cd03224">
    <property type="entry name" value="ABC_TM1139_LivF_branched"/>
    <property type="match status" value="1"/>
</dbReference>
<accession>A0A109JQ29</accession>
<dbReference type="AlphaFoldDB" id="A0A109JQ29"/>
<dbReference type="GO" id="GO:0015658">
    <property type="term" value="F:branched-chain amino acid transmembrane transporter activity"/>
    <property type="evidence" value="ECO:0007669"/>
    <property type="project" value="TreeGrafter"/>
</dbReference>
<keyword evidence="2" id="KW-0813">Transport</keyword>
<dbReference type="SUPFAM" id="SSF52540">
    <property type="entry name" value="P-loop containing nucleoside triphosphate hydrolases"/>
    <property type="match status" value="1"/>
</dbReference>
<dbReference type="GO" id="GO:0015807">
    <property type="term" value="P:L-amino acid transport"/>
    <property type="evidence" value="ECO:0007669"/>
    <property type="project" value="TreeGrafter"/>
</dbReference>
<name>A0A109JQ29_9BRAD</name>
<dbReference type="InterPro" id="IPR003439">
    <property type="entry name" value="ABC_transporter-like_ATP-bd"/>
</dbReference>
<sequence>MPDPSFLDIRHLDAGYGRSQVLFDVNIDIPWRGGVAVLGRNGAGKTTLMKTIVGELSSSKGELFFDGRDITRRRTEERVRSGIGYVPQEHSVFARLSVRDNLAVGSLFNRDSSAVDRVLAIFPKLGQRLDQPAGTLSGGERKMLAIGRAMLGNPKLLLLDEPTEGVWIGVIEEITDRLIELAREISVVIVEQHLDLALRVADYAYVLDRGRVALQGEAGKVRSDPELLRYLAP</sequence>
<dbReference type="PANTHER" id="PTHR43820">
    <property type="entry name" value="HIGH-AFFINITY BRANCHED-CHAIN AMINO ACID TRANSPORT ATP-BINDING PROTEIN LIVF"/>
    <property type="match status" value="1"/>
</dbReference>
<dbReference type="InterPro" id="IPR003593">
    <property type="entry name" value="AAA+_ATPase"/>
</dbReference>
<dbReference type="Gene3D" id="3.40.50.300">
    <property type="entry name" value="P-loop containing nucleotide triphosphate hydrolases"/>
    <property type="match status" value="1"/>
</dbReference>
<keyword evidence="9" id="KW-1185">Reference proteome</keyword>
<evidence type="ECO:0000256" key="3">
    <source>
        <dbReference type="ARBA" id="ARBA00022741"/>
    </source>
</evidence>
<organism evidence="8 9">
    <name type="scientific">Bradyrhizobium macuxiense</name>
    <dbReference type="NCBI Taxonomy" id="1755647"/>
    <lineage>
        <taxon>Bacteria</taxon>
        <taxon>Pseudomonadati</taxon>
        <taxon>Pseudomonadota</taxon>
        <taxon>Alphaproteobacteria</taxon>
        <taxon>Hyphomicrobiales</taxon>
        <taxon>Nitrobacteraceae</taxon>
        <taxon>Bradyrhizobium</taxon>
    </lineage>
</organism>
<feature type="domain" description="ABC transporter" evidence="7">
    <location>
        <begin position="7"/>
        <end position="231"/>
    </location>
</feature>
<evidence type="ECO:0000259" key="7">
    <source>
        <dbReference type="PROSITE" id="PS50893"/>
    </source>
</evidence>
<evidence type="ECO:0000313" key="9">
    <source>
        <dbReference type="Proteomes" id="UP000057737"/>
    </source>
</evidence>
<dbReference type="PROSITE" id="PS00211">
    <property type="entry name" value="ABC_TRANSPORTER_1"/>
    <property type="match status" value="1"/>
</dbReference>
<reference evidence="8 9" key="1">
    <citation type="submission" date="2015-11" db="EMBL/GenBank/DDBJ databases">
        <title>Draft Genome Sequence of the Strain BR 10303 (Bradyrhizobium sp.) isolated from nodules of Centrolobium paraense.</title>
        <authorList>
            <person name="Zelli J.E."/>
            <person name="Simoes-Araujo J.L."/>
            <person name="Barauna A.C."/>
            <person name="Silva K."/>
        </authorList>
    </citation>
    <scope>NUCLEOTIDE SEQUENCE [LARGE SCALE GENOMIC DNA]</scope>
    <source>
        <strain evidence="8 9">BR 10303</strain>
    </source>
</reference>
<dbReference type="EMBL" id="LNCU01000080">
    <property type="protein sequence ID" value="KWV53097.1"/>
    <property type="molecule type" value="Genomic_DNA"/>
</dbReference>
<proteinExistence type="inferred from homology"/>
<dbReference type="InterPro" id="IPR027417">
    <property type="entry name" value="P-loop_NTPase"/>
</dbReference>
<dbReference type="OrthoDB" id="9776369at2"/>
<dbReference type="PANTHER" id="PTHR43820:SF4">
    <property type="entry name" value="HIGH-AFFINITY BRANCHED-CHAIN AMINO ACID TRANSPORT ATP-BINDING PROTEIN LIVF"/>
    <property type="match status" value="1"/>
</dbReference>
<evidence type="ECO:0000256" key="4">
    <source>
        <dbReference type="ARBA" id="ARBA00022840"/>
    </source>
</evidence>
<comment type="function">
    <text evidence="6">Involved in beta-(1--&gt;2)glucan export. Transmembrane domains (TMD) form a pore in the inner membrane and the ATP-binding domain (NBD) is responsible for energy generation.</text>
</comment>
<evidence type="ECO:0000256" key="1">
    <source>
        <dbReference type="ARBA" id="ARBA00005417"/>
    </source>
</evidence>
<evidence type="ECO:0000256" key="6">
    <source>
        <dbReference type="ARBA" id="ARBA00024722"/>
    </source>
</evidence>
<protein>
    <submittedName>
        <fullName evidence="8">ABC transporter ATP-binding protein</fullName>
    </submittedName>
</protein>
<dbReference type="InterPro" id="IPR017871">
    <property type="entry name" value="ABC_transporter-like_CS"/>
</dbReference>
<evidence type="ECO:0000313" key="8">
    <source>
        <dbReference type="EMBL" id="KWV53097.1"/>
    </source>
</evidence>
<comment type="caution">
    <text evidence="8">The sequence shown here is derived from an EMBL/GenBank/DDBJ whole genome shotgun (WGS) entry which is preliminary data.</text>
</comment>
<keyword evidence="5" id="KW-0029">Amino-acid transport</keyword>
<dbReference type="PROSITE" id="PS50893">
    <property type="entry name" value="ABC_TRANSPORTER_2"/>
    <property type="match status" value="1"/>
</dbReference>
<evidence type="ECO:0000256" key="5">
    <source>
        <dbReference type="ARBA" id="ARBA00022970"/>
    </source>
</evidence>
<comment type="similarity">
    <text evidence="1">Belongs to the ABC transporter superfamily.</text>
</comment>
<keyword evidence="4 8" id="KW-0067">ATP-binding</keyword>
<dbReference type="Pfam" id="PF00005">
    <property type="entry name" value="ABC_tran"/>
    <property type="match status" value="1"/>
</dbReference>
<keyword evidence="3" id="KW-0547">Nucleotide-binding</keyword>
<dbReference type="RefSeq" id="WP_066509006.1">
    <property type="nucleotide sequence ID" value="NZ_LNCU01000080.1"/>
</dbReference>
<dbReference type="GO" id="GO:0005524">
    <property type="term" value="F:ATP binding"/>
    <property type="evidence" value="ECO:0007669"/>
    <property type="project" value="UniProtKB-KW"/>
</dbReference>
<dbReference type="GO" id="GO:0016887">
    <property type="term" value="F:ATP hydrolysis activity"/>
    <property type="evidence" value="ECO:0007669"/>
    <property type="project" value="InterPro"/>
</dbReference>
<gene>
    <name evidence="8" type="ORF">AS156_08950</name>
</gene>